<feature type="compositionally biased region" description="Acidic residues" evidence="2">
    <location>
        <begin position="287"/>
        <end position="299"/>
    </location>
</feature>
<feature type="region of interest" description="Disordered" evidence="2">
    <location>
        <begin position="507"/>
        <end position="655"/>
    </location>
</feature>
<feature type="region of interest" description="Disordered" evidence="2">
    <location>
        <begin position="53"/>
        <end position="88"/>
    </location>
</feature>
<evidence type="ECO:0000259" key="3">
    <source>
        <dbReference type="Pfam" id="PF19016"/>
    </source>
</evidence>
<protein>
    <recommendedName>
        <fullName evidence="3">DUF5745 domain-containing protein</fullName>
    </recommendedName>
</protein>
<reference evidence="4" key="1">
    <citation type="submission" date="2019-06" db="EMBL/GenBank/DDBJ databases">
        <authorList>
            <person name="Zheng W."/>
        </authorList>
    </citation>
    <scope>NUCLEOTIDE SEQUENCE</scope>
    <source>
        <strain evidence="4">QDHG01</strain>
    </source>
</reference>
<feature type="compositionally biased region" description="Low complexity" evidence="2">
    <location>
        <begin position="73"/>
        <end position="88"/>
    </location>
</feature>
<dbReference type="Pfam" id="PF19016">
    <property type="entry name" value="DUF5745"/>
    <property type="match status" value="1"/>
</dbReference>
<feature type="compositionally biased region" description="Polar residues" evidence="2">
    <location>
        <begin position="533"/>
        <end position="554"/>
    </location>
</feature>
<feature type="compositionally biased region" description="Basic residues" evidence="2">
    <location>
        <begin position="858"/>
        <end position="869"/>
    </location>
</feature>
<evidence type="ECO:0000256" key="2">
    <source>
        <dbReference type="SAM" id="MobiDB-lite"/>
    </source>
</evidence>
<proteinExistence type="predicted"/>
<evidence type="ECO:0000313" key="4">
    <source>
        <dbReference type="EMBL" id="TNV87857.1"/>
    </source>
</evidence>
<sequence>MRLGYKGRLGLRDAVIVKLLTLLLFPTLHYYYILSVQLNLNLNSMKNLKSLQQQRPGIQAPPAQHLPNLSGKQQQQQPQASHHQQMLLQQQQMRLQQQQYAMQQQQQQQQMEQDEDLMDDEEIAYMIHELGNDILRMLGVPQPVEDIGVFFTDAFFLQYFDAAFPELDFSELQPGQTDQEVGDNIQDLIDVLAQEIMRQDLSHISGHEIAMGDPDHCLELLQIIHQLTVMMAEEEGDSKANPATSQESPDSNTFSHQNKFHQSNEKHDEYDEEEEPSPATQQQAQEEMIDDDYDDEDDDSNQRLSPLHNKAQAACKEAEELDQDYGIENNNNQEEEDADYYDELVKRGRKLHSKVEVEGGDDFDQEFSKEDKGGEEAYEDEFEEEEEDESEQKTPSPVQAKPVIEVNKGKQSPDVVKDMPKPSPPMGQKKAVNISQSQSEDFKDYDEEDEDDEVEEEEEILAPVMPKKVEFPFAKAAPAPPVEEKPQQSLYDFSKKEGEAVQIIGQKPATSFKPSWMQKQAAQPTQQQPSQAVNAFNTQQTPIFFGAQQQQPTNELIPEKEESYIEESYQSSSHNKSPSPQQSSTSKQSLKQQSTSELANTSLNKQRISSSRQSAREQQQMVPELKNPEKVEANQDLSPPNKQDDSVKKVQKQVNESVKQVEKTIQQVQQKKLDDSIRQQHEQAQVQKEPIVVPKPQPQPAQSLFNDDILGKIDQLDHESKLALLKQLLAEYDSSPPNTFPFPREVVTEFILKENPNNISNSMTFNNIQLGKGFLDQDFKEPSSFSENRKKRPNTAKQPKSLQKIQNGVPVQKIQNGVPLRISEEQLNQMSSRELKELIKSQQMLLVEQEQKLMTRSQSKKKQQKKKMGSSKGKTIERPQTQELSYSQKTVPTPAPSQKNKKSKMIPIHTQPPKPNHVSNVKSARSSQSRSKSHRRYLKSTDRQTDATSPIRRPSTTRNDFGQTPNRSERVISPATMSQPSIIASIKKDKDFRIQQFNPSATSQDAEGIDLTDNQLVQMVKVAESLPRDQQKMLVQVLSDKANKGSVTRSPNTSNYKNLYQKLMDTFKKANISVNQNKQKKQLPKTVQDSQLVLKQQQNNFELLVKNYNNEVKSLEAKQVKEVVMREQRLVRDEKIEALREKRALDQILRKQIQSDAMRKEQHDKVQRQFLKMAREIEKKRLQDDREVRREAAMEAIHKSEKIVGKIEQVFNTRVNQLKEKIDEEKYERIVSQQAQVQVISSLSKELKQEKRKEIERYNQLKAKHQAPRGRKQ</sequence>
<feature type="region of interest" description="Disordered" evidence="2">
    <location>
        <begin position="779"/>
        <end position="809"/>
    </location>
</feature>
<feature type="compositionally biased region" description="Low complexity" evidence="2">
    <location>
        <begin position="566"/>
        <end position="596"/>
    </location>
</feature>
<evidence type="ECO:0000313" key="5">
    <source>
        <dbReference type="Proteomes" id="UP000785679"/>
    </source>
</evidence>
<feature type="compositionally biased region" description="Low complexity" evidence="2">
    <location>
        <begin position="606"/>
        <end position="620"/>
    </location>
</feature>
<keyword evidence="1" id="KW-0175">Coiled coil</keyword>
<feature type="compositionally biased region" description="Polar residues" evidence="2">
    <location>
        <begin position="878"/>
        <end position="891"/>
    </location>
</feature>
<dbReference type="EMBL" id="RRYP01000186">
    <property type="protein sequence ID" value="TNV87857.1"/>
    <property type="molecule type" value="Genomic_DNA"/>
</dbReference>
<feature type="region of interest" description="Disordered" evidence="2">
    <location>
        <begin position="853"/>
        <end position="969"/>
    </location>
</feature>
<dbReference type="AlphaFoldDB" id="A0A8J8T9T9"/>
<feature type="compositionally biased region" description="Polar residues" evidence="2">
    <location>
        <begin position="795"/>
        <end position="806"/>
    </location>
</feature>
<feature type="compositionally biased region" description="Acidic residues" evidence="2">
    <location>
        <begin position="376"/>
        <end position="390"/>
    </location>
</feature>
<feature type="region of interest" description="Disordered" evidence="2">
    <location>
        <begin position="234"/>
        <end position="341"/>
    </location>
</feature>
<evidence type="ECO:0000256" key="1">
    <source>
        <dbReference type="SAM" id="Coils"/>
    </source>
</evidence>
<dbReference type="Proteomes" id="UP000785679">
    <property type="component" value="Unassembled WGS sequence"/>
</dbReference>
<feature type="compositionally biased region" description="Low complexity" evidence="2">
    <location>
        <begin position="518"/>
        <end position="532"/>
    </location>
</feature>
<feature type="compositionally biased region" description="Acidic residues" evidence="2">
    <location>
        <begin position="443"/>
        <end position="460"/>
    </location>
</feature>
<name>A0A8J8T9T9_HALGN</name>
<comment type="caution">
    <text evidence="4">The sequence shown here is derived from an EMBL/GenBank/DDBJ whole genome shotgun (WGS) entry which is preliminary data.</text>
</comment>
<dbReference type="InterPro" id="IPR044039">
    <property type="entry name" value="DUF5745"/>
</dbReference>
<feature type="coiled-coil region" evidence="1">
    <location>
        <begin position="88"/>
        <end position="124"/>
    </location>
</feature>
<keyword evidence="5" id="KW-1185">Reference proteome</keyword>
<accession>A0A8J8T9T9</accession>
<feature type="domain" description="DUF5745" evidence="3">
    <location>
        <begin position="181"/>
        <end position="225"/>
    </location>
</feature>
<feature type="region of interest" description="Disordered" evidence="2">
    <location>
        <begin position="354"/>
        <end position="466"/>
    </location>
</feature>
<feature type="compositionally biased region" description="Polar residues" evidence="2">
    <location>
        <begin position="241"/>
        <end position="261"/>
    </location>
</feature>
<gene>
    <name evidence="4" type="ORF">FGO68_gene13240</name>
</gene>
<feature type="compositionally biased region" description="Basic and acidic residues" evidence="2">
    <location>
        <begin position="366"/>
        <end position="375"/>
    </location>
</feature>
<organism evidence="4 5">
    <name type="scientific">Halteria grandinella</name>
    <dbReference type="NCBI Taxonomy" id="5974"/>
    <lineage>
        <taxon>Eukaryota</taxon>
        <taxon>Sar</taxon>
        <taxon>Alveolata</taxon>
        <taxon>Ciliophora</taxon>
        <taxon>Intramacronucleata</taxon>
        <taxon>Spirotrichea</taxon>
        <taxon>Stichotrichia</taxon>
        <taxon>Sporadotrichida</taxon>
        <taxon>Halteriidae</taxon>
        <taxon>Halteria</taxon>
    </lineage>
</organism>
<feature type="compositionally biased region" description="Polar residues" evidence="2">
    <location>
        <begin position="954"/>
        <end position="966"/>
    </location>
</feature>